<gene>
    <name evidence="1" type="ORF">KCG35_19505</name>
</gene>
<dbReference type="EMBL" id="JAGSOY010000069">
    <property type="protein sequence ID" value="MBU2713259.1"/>
    <property type="molecule type" value="Genomic_DNA"/>
</dbReference>
<evidence type="ECO:0000313" key="1">
    <source>
        <dbReference type="EMBL" id="MBU2713259.1"/>
    </source>
</evidence>
<keyword evidence="2" id="KW-1185">Reference proteome</keyword>
<reference evidence="1 2" key="1">
    <citation type="submission" date="2021-04" db="EMBL/GenBank/DDBJ databases">
        <authorList>
            <person name="Pira H."/>
            <person name="Risdian C."/>
            <person name="Wink J."/>
        </authorList>
    </citation>
    <scope>NUCLEOTIDE SEQUENCE [LARGE SCALE GENOMIC DNA]</scope>
    <source>
        <strain evidence="1 2">WH53</strain>
    </source>
</reference>
<sequence length="541" mass="63789">MLSFLKKIDFEYKNFNRDLAREFYLFSTARLISVCDYSKIYKKYSFLHTQETFDKINYLFHKYPENYKIQRYFSVILDLNIENKLCNLYDELDNLKEQIKIPKDDFHDDENSCYIHIEDVAYLLKNEQDPSKRKALFERSNNAYYEKISKKFIDLLINVNNVYYSLGYNSLIDLHCSAKEKNLIIFKQKSEFILKATDNSYSKSIKKFYEKQTNQSFTHASQYDSLFIFNTSEKSLGKAKQCFQSNKLLPLISKTLENMGLDFKKISSEVEFDSINHFNKYIDTSFKYNKKIILDMKMRKGKHSRAYVMPSIIPFEIFFSASISGGPDDCKKLLHEAGHALHYAYTSPKLYSVKTIMGNKSVTEAYAFLFERLSRNNHWLTNYVGLSSEDAKYVISQGSLYNLYLLRRYSSKLLFEYQLFSRKINSEQDILNIEELYKELLTKGTHFKYEKKSWIQDLDSNFYVANYISAWILEAQLTEYLSNNFGDEKYNGENWYCNPRSGEFLKNLWSNGNITADQLSAHIGYNDPTDISSLIHALDLR</sequence>
<dbReference type="Proteomes" id="UP000690515">
    <property type="component" value="Unassembled WGS sequence"/>
</dbReference>
<dbReference type="SUPFAM" id="SSF55486">
    <property type="entry name" value="Metalloproteases ('zincins'), catalytic domain"/>
    <property type="match status" value="1"/>
</dbReference>
<comment type="caution">
    <text evidence="1">The sequence shown here is derived from an EMBL/GenBank/DDBJ whole genome shotgun (WGS) entry which is preliminary data.</text>
</comment>
<protein>
    <recommendedName>
        <fullName evidence="3">Peptidase M3A/M3B catalytic domain-containing protein</fullName>
    </recommendedName>
</protein>
<accession>A0ABS5ZGT5</accession>
<evidence type="ECO:0000313" key="2">
    <source>
        <dbReference type="Proteomes" id="UP000690515"/>
    </source>
</evidence>
<dbReference type="Gene3D" id="1.10.1370.30">
    <property type="match status" value="1"/>
</dbReference>
<evidence type="ECO:0008006" key="3">
    <source>
        <dbReference type="Google" id="ProtNLM"/>
    </source>
</evidence>
<dbReference type="RefSeq" id="WP_215821546.1">
    <property type="nucleotide sequence ID" value="NZ_JAGSOY010000069.1"/>
</dbReference>
<organism evidence="1 2">
    <name type="scientific">Zooshikella harenae</name>
    <dbReference type="NCBI Taxonomy" id="2827238"/>
    <lineage>
        <taxon>Bacteria</taxon>
        <taxon>Pseudomonadati</taxon>
        <taxon>Pseudomonadota</taxon>
        <taxon>Gammaproteobacteria</taxon>
        <taxon>Oceanospirillales</taxon>
        <taxon>Zooshikellaceae</taxon>
        <taxon>Zooshikella</taxon>
    </lineage>
</organism>
<proteinExistence type="predicted"/>
<name>A0ABS5ZGT5_9GAMM</name>